<evidence type="ECO:0000256" key="5">
    <source>
        <dbReference type="ARBA" id="ARBA00022692"/>
    </source>
</evidence>
<dbReference type="PANTHER" id="PTHR43045">
    <property type="entry name" value="SHIKIMATE TRANSPORTER"/>
    <property type="match status" value="1"/>
</dbReference>
<dbReference type="Pfam" id="PF07690">
    <property type="entry name" value="MFS_1"/>
    <property type="match status" value="1"/>
</dbReference>
<evidence type="ECO:0000256" key="7">
    <source>
        <dbReference type="ARBA" id="ARBA00022989"/>
    </source>
</evidence>
<feature type="transmembrane region" description="Helical" evidence="12">
    <location>
        <begin position="372"/>
        <end position="391"/>
    </location>
</feature>
<dbReference type="PROSITE" id="PS00216">
    <property type="entry name" value="SUGAR_TRANSPORT_1"/>
    <property type="match status" value="1"/>
</dbReference>
<feature type="transmembrane region" description="Helical" evidence="12">
    <location>
        <begin position="218"/>
        <end position="241"/>
    </location>
</feature>
<keyword evidence="8 12" id="KW-0472">Membrane</keyword>
<evidence type="ECO:0000256" key="9">
    <source>
        <dbReference type="ARBA" id="ARBA00037295"/>
    </source>
</evidence>
<feature type="transmembrane region" description="Helical" evidence="12">
    <location>
        <begin position="397"/>
        <end position="421"/>
    </location>
</feature>
<evidence type="ECO:0000256" key="2">
    <source>
        <dbReference type="ARBA" id="ARBA00008240"/>
    </source>
</evidence>
<feature type="compositionally biased region" description="Basic residues" evidence="11">
    <location>
        <begin position="1"/>
        <end position="20"/>
    </location>
</feature>
<comment type="similarity">
    <text evidence="2">Belongs to the major facilitator superfamily. Metabolite:H+ Symporter (MHS) family (TC 2.A.1.6) family.</text>
</comment>
<dbReference type="GO" id="GO:0005886">
    <property type="term" value="C:plasma membrane"/>
    <property type="evidence" value="ECO:0007669"/>
    <property type="project" value="UniProtKB-SubCell"/>
</dbReference>
<feature type="transmembrane region" description="Helical" evidence="12">
    <location>
        <begin position="253"/>
        <end position="272"/>
    </location>
</feature>
<keyword evidence="15" id="KW-1185">Reference proteome</keyword>
<evidence type="ECO:0000256" key="11">
    <source>
        <dbReference type="SAM" id="MobiDB-lite"/>
    </source>
</evidence>
<evidence type="ECO:0000259" key="13">
    <source>
        <dbReference type="PROSITE" id="PS50850"/>
    </source>
</evidence>
<evidence type="ECO:0000256" key="4">
    <source>
        <dbReference type="ARBA" id="ARBA00022475"/>
    </source>
</evidence>
<gene>
    <name evidence="14" type="ORF">EUA07_18825</name>
</gene>
<feature type="region of interest" description="Disordered" evidence="11">
    <location>
        <begin position="1"/>
        <end position="74"/>
    </location>
</feature>
<dbReference type="AlphaFoldDB" id="A0A4Q2S715"/>
<keyword evidence="6" id="KW-0769">Symport</keyword>
<dbReference type="SUPFAM" id="SSF103473">
    <property type="entry name" value="MFS general substrate transporter"/>
    <property type="match status" value="1"/>
</dbReference>
<comment type="subcellular location">
    <subcellularLocation>
        <location evidence="1">Cell membrane</location>
        <topology evidence="1">Multi-pass membrane protein</topology>
    </subcellularLocation>
</comment>
<dbReference type="InterPro" id="IPR020846">
    <property type="entry name" value="MFS_dom"/>
</dbReference>
<feature type="compositionally biased region" description="Pro residues" evidence="11">
    <location>
        <begin position="59"/>
        <end position="69"/>
    </location>
</feature>
<feature type="transmembrane region" description="Helical" evidence="12">
    <location>
        <begin position="153"/>
        <end position="171"/>
    </location>
</feature>
<keyword evidence="7 12" id="KW-1133">Transmembrane helix</keyword>
<accession>A0A4Q2S715</accession>
<dbReference type="GO" id="GO:0015293">
    <property type="term" value="F:symporter activity"/>
    <property type="evidence" value="ECO:0007669"/>
    <property type="project" value="UniProtKB-KW"/>
</dbReference>
<keyword evidence="4" id="KW-1003">Cell membrane</keyword>
<dbReference type="FunFam" id="1.20.1250.20:FF:000001">
    <property type="entry name" value="Dicarboxylate MFS transporter"/>
    <property type="match status" value="1"/>
</dbReference>
<feature type="transmembrane region" description="Helical" evidence="12">
    <location>
        <begin position="468"/>
        <end position="486"/>
    </location>
</feature>
<keyword evidence="5 12" id="KW-0812">Transmembrane</keyword>
<evidence type="ECO:0000313" key="14">
    <source>
        <dbReference type="EMBL" id="RYB98131.1"/>
    </source>
</evidence>
<comment type="caution">
    <text evidence="14">The sequence shown here is derived from an EMBL/GenBank/DDBJ whole genome shotgun (WGS) entry which is preliminary data.</text>
</comment>
<dbReference type="InterPro" id="IPR036259">
    <property type="entry name" value="MFS_trans_sf"/>
</dbReference>
<comment type="function">
    <text evidence="9">May be a proton symporter involved in the uptake of osmolytes such as proline and glycine betaine.</text>
</comment>
<dbReference type="PANTHER" id="PTHR43045:SF1">
    <property type="entry name" value="SHIKIMATE TRANSPORTER"/>
    <property type="match status" value="1"/>
</dbReference>
<evidence type="ECO:0000256" key="1">
    <source>
        <dbReference type="ARBA" id="ARBA00004651"/>
    </source>
</evidence>
<dbReference type="InterPro" id="IPR005829">
    <property type="entry name" value="Sugar_transporter_CS"/>
</dbReference>
<dbReference type="PROSITE" id="PS00217">
    <property type="entry name" value="SUGAR_TRANSPORT_2"/>
    <property type="match status" value="1"/>
</dbReference>
<keyword evidence="3" id="KW-0813">Transport</keyword>
<evidence type="ECO:0000256" key="8">
    <source>
        <dbReference type="ARBA" id="ARBA00023136"/>
    </source>
</evidence>
<dbReference type="InterPro" id="IPR011701">
    <property type="entry name" value="MFS"/>
</dbReference>
<dbReference type="PROSITE" id="PS50850">
    <property type="entry name" value="MFS"/>
    <property type="match status" value="1"/>
</dbReference>
<dbReference type="OrthoDB" id="9066401at2"/>
<feature type="domain" description="Major facilitator superfamily (MFS) profile" evidence="13">
    <location>
        <begin position="80"/>
        <end position="490"/>
    </location>
</feature>
<organism evidence="14 15">
    <name type="scientific">Nocardioides ganghwensis</name>
    <dbReference type="NCBI Taxonomy" id="252230"/>
    <lineage>
        <taxon>Bacteria</taxon>
        <taxon>Bacillati</taxon>
        <taxon>Actinomycetota</taxon>
        <taxon>Actinomycetes</taxon>
        <taxon>Propionibacteriales</taxon>
        <taxon>Nocardioidaceae</taxon>
        <taxon>Nocardioides</taxon>
    </lineage>
</organism>
<evidence type="ECO:0000256" key="10">
    <source>
        <dbReference type="ARBA" id="ARBA00039918"/>
    </source>
</evidence>
<evidence type="ECO:0000313" key="15">
    <source>
        <dbReference type="Proteomes" id="UP000293291"/>
    </source>
</evidence>
<evidence type="ECO:0000256" key="12">
    <source>
        <dbReference type="SAM" id="Phobius"/>
    </source>
</evidence>
<sequence>MGTRPRRSRRTHPRPAHRRRLTTDRPRPARRRTGSSCCALPRSHHPPETSMSHTLSTPASPPPPAPPAGPGTDRRTLTRVCTAVLLGSALEWYDYFLYGAAAALVFGQVFFPSASESTSLLLSLATFGVGFVARPIGAMVFGHIGDKHGRRPALIATLMLMGLSTTAMALIPSHAMIGMAAPLLLVVLRLLQGMGSGAEYSGASVYAVEYAPPGRRGLFGSFSAAGVYLGLVLSSAALLLTTSLTTDAQFASWGWRLPFLASLLLIFLGLWIRLRLEETPAFEEVTEDAPPAKAPLLTLVRTQWRSMVLVMGLVAAPLSFSHLYQVFALSYMAEHGYDRVTGTAGLLVAGLVVMITAPLAGIASDRFGRRPVLMAGALYAAAFAFPFFALVDSGRPLLAMLALALAQGGSVGIMFGVQGVVLSELFTTASRYSGAAVSREFAAIIFGGFAPLIAVSLAASANGASWPVGIYVVVLAGITLVAAFLAPETYRSSLSEPVSGPAVD</sequence>
<feature type="transmembrane region" description="Helical" evidence="12">
    <location>
        <begin position="307"/>
        <end position="328"/>
    </location>
</feature>
<reference evidence="14 15" key="1">
    <citation type="submission" date="2019-01" db="EMBL/GenBank/DDBJ databases">
        <title>Novel species of Nocardioides.</title>
        <authorList>
            <person name="Liu Q."/>
            <person name="Xin Y.-H."/>
        </authorList>
    </citation>
    <scope>NUCLEOTIDE SEQUENCE [LARGE SCALE GENOMIC DNA]</scope>
    <source>
        <strain evidence="14 15">CGMCC 4.6875</strain>
    </source>
</reference>
<evidence type="ECO:0000256" key="3">
    <source>
        <dbReference type="ARBA" id="ARBA00022448"/>
    </source>
</evidence>
<name>A0A4Q2S715_9ACTN</name>
<feature type="transmembrane region" description="Helical" evidence="12">
    <location>
        <begin position="340"/>
        <end position="360"/>
    </location>
</feature>
<dbReference type="Proteomes" id="UP000293291">
    <property type="component" value="Unassembled WGS sequence"/>
</dbReference>
<evidence type="ECO:0000256" key="6">
    <source>
        <dbReference type="ARBA" id="ARBA00022847"/>
    </source>
</evidence>
<dbReference type="Gene3D" id="1.20.1250.20">
    <property type="entry name" value="MFS general substrate transporter like domains"/>
    <property type="match status" value="2"/>
</dbReference>
<proteinExistence type="inferred from homology"/>
<protein>
    <recommendedName>
        <fullName evidence="10">Putative proline/betaine transporter</fullName>
    </recommendedName>
</protein>
<feature type="transmembrane region" description="Helical" evidence="12">
    <location>
        <begin position="441"/>
        <end position="462"/>
    </location>
</feature>
<dbReference type="EMBL" id="SDWU01000025">
    <property type="protein sequence ID" value="RYB98131.1"/>
    <property type="molecule type" value="Genomic_DNA"/>
</dbReference>
<feature type="transmembrane region" description="Helical" evidence="12">
    <location>
        <begin position="120"/>
        <end position="141"/>
    </location>
</feature>